<dbReference type="InterPro" id="IPR036412">
    <property type="entry name" value="HAD-like_sf"/>
</dbReference>
<keyword evidence="1" id="KW-0378">Hydrolase</keyword>
<dbReference type="InterPro" id="IPR006439">
    <property type="entry name" value="HAD-SF_hydro_IA"/>
</dbReference>
<dbReference type="EMBL" id="NEGB01000004">
    <property type="protein sequence ID" value="OTG65547.1"/>
    <property type="molecule type" value="Genomic_DNA"/>
</dbReference>
<dbReference type="Gene3D" id="3.40.50.1000">
    <property type="entry name" value="HAD superfamily/HAD-like"/>
    <property type="match status" value="1"/>
</dbReference>
<dbReference type="InterPro" id="IPR023198">
    <property type="entry name" value="PGP-like_dom2"/>
</dbReference>
<protein>
    <submittedName>
        <fullName evidence="1">Hydrolase</fullName>
    </submittedName>
</protein>
<keyword evidence="2" id="KW-1185">Reference proteome</keyword>
<reference evidence="1 2" key="1">
    <citation type="submission" date="2017-04" db="EMBL/GenBank/DDBJ databases">
        <title>High diversity of culturable Acinetobacter species in natural soil and water ecosystems.</title>
        <authorList>
            <person name="Nemec A."/>
            <person name="Radolfova-Krizova L."/>
        </authorList>
    </citation>
    <scope>NUCLEOTIDE SEQUENCE [LARGE SCALE GENOMIC DNA]</scope>
    <source>
        <strain evidence="1 2">ANC 4999</strain>
    </source>
</reference>
<dbReference type="AlphaFoldDB" id="A0A1Y3CEN7"/>
<dbReference type="SFLD" id="SFLDG01129">
    <property type="entry name" value="C1.5:_HAD__Beta-PGM__Phosphata"/>
    <property type="match status" value="1"/>
</dbReference>
<dbReference type="InterPro" id="IPR023214">
    <property type="entry name" value="HAD_sf"/>
</dbReference>
<name>A0A1Y3CEN7_9GAMM</name>
<dbReference type="SFLD" id="SFLDS00003">
    <property type="entry name" value="Haloacid_Dehalogenase"/>
    <property type="match status" value="1"/>
</dbReference>
<dbReference type="PANTHER" id="PTHR46191">
    <property type="match status" value="1"/>
</dbReference>
<dbReference type="OrthoDB" id="5699629at2"/>
<gene>
    <name evidence="1" type="ORF">B9T28_08800</name>
</gene>
<dbReference type="Pfam" id="PF00702">
    <property type="entry name" value="Hydrolase"/>
    <property type="match status" value="1"/>
</dbReference>
<dbReference type="PANTHER" id="PTHR46191:SF2">
    <property type="entry name" value="HALOACID DEHALOGENASE-LIKE HYDROLASE DOMAIN-CONTAINING PROTEIN 3"/>
    <property type="match status" value="1"/>
</dbReference>
<dbReference type="RefSeq" id="WP_086203610.1">
    <property type="nucleotide sequence ID" value="NZ_NEGB01000004.1"/>
</dbReference>
<dbReference type="GO" id="GO:0016787">
    <property type="term" value="F:hydrolase activity"/>
    <property type="evidence" value="ECO:0007669"/>
    <property type="project" value="UniProtKB-KW"/>
</dbReference>
<dbReference type="STRING" id="1977882.B9T28_08800"/>
<dbReference type="InterPro" id="IPR051828">
    <property type="entry name" value="HAD-like_hydrolase_domain"/>
</dbReference>
<dbReference type="Gene3D" id="1.10.150.240">
    <property type="entry name" value="Putative phosphatase, domain 2"/>
    <property type="match status" value="1"/>
</dbReference>
<organism evidence="1 2">
    <name type="scientific">Acinetobacter silvestris</name>
    <dbReference type="NCBI Taxonomy" id="1977882"/>
    <lineage>
        <taxon>Bacteria</taxon>
        <taxon>Pseudomonadati</taxon>
        <taxon>Pseudomonadota</taxon>
        <taxon>Gammaproteobacteria</taxon>
        <taxon>Moraxellales</taxon>
        <taxon>Moraxellaceae</taxon>
        <taxon>Acinetobacter</taxon>
    </lineage>
</organism>
<comment type="caution">
    <text evidence="1">The sequence shown here is derived from an EMBL/GenBank/DDBJ whole genome shotgun (WGS) entry which is preliminary data.</text>
</comment>
<evidence type="ECO:0000313" key="2">
    <source>
        <dbReference type="Proteomes" id="UP000242765"/>
    </source>
</evidence>
<accession>A0A1Y3CEN7</accession>
<dbReference type="Proteomes" id="UP000242765">
    <property type="component" value="Unassembled WGS sequence"/>
</dbReference>
<sequence>MNSPKVIVFDAFGTLVQIGQSKSPYRKLMKWLKEDGRKPSLKDANIIMSNDVDIEELAKVFGKEIPIQLLQEIEEDIDFELNTIELYKDTIPTLRKLKSLGFQLALCSNLAKPYGDKLKAILPNSFDAVFLSYEVGAIKPERHIYEVILKQFSCQMCDVLFVGDHPILDVEVPISLGMSARLIERNKKQNLSNMLNDLISD</sequence>
<proteinExistence type="predicted"/>
<evidence type="ECO:0000313" key="1">
    <source>
        <dbReference type="EMBL" id="OTG65547.1"/>
    </source>
</evidence>
<dbReference type="NCBIfam" id="TIGR01549">
    <property type="entry name" value="HAD-SF-IA-v1"/>
    <property type="match status" value="1"/>
</dbReference>
<dbReference type="SUPFAM" id="SSF56784">
    <property type="entry name" value="HAD-like"/>
    <property type="match status" value="1"/>
</dbReference>